<dbReference type="AlphaFoldDB" id="A0A0C9XNQ1"/>
<feature type="non-terminal residue" evidence="1">
    <location>
        <position position="1"/>
    </location>
</feature>
<gene>
    <name evidence="1" type="ORF">K443DRAFT_677091</name>
</gene>
<sequence>RHPLGTNMPKQASSMCWFLYPYLVDVALVLPPVINLRFASDPGPPSSLLPPLISSLIRMSMDKYPLRQNYPSCH</sequence>
<organism evidence="1 2">
    <name type="scientific">Laccaria amethystina LaAM-08-1</name>
    <dbReference type="NCBI Taxonomy" id="1095629"/>
    <lineage>
        <taxon>Eukaryota</taxon>
        <taxon>Fungi</taxon>
        <taxon>Dikarya</taxon>
        <taxon>Basidiomycota</taxon>
        <taxon>Agaricomycotina</taxon>
        <taxon>Agaricomycetes</taxon>
        <taxon>Agaricomycetidae</taxon>
        <taxon>Agaricales</taxon>
        <taxon>Agaricineae</taxon>
        <taxon>Hydnangiaceae</taxon>
        <taxon>Laccaria</taxon>
    </lineage>
</organism>
<keyword evidence="2" id="KW-1185">Reference proteome</keyword>
<reference evidence="2" key="2">
    <citation type="submission" date="2015-01" db="EMBL/GenBank/DDBJ databases">
        <title>Evolutionary Origins and Diversification of the Mycorrhizal Mutualists.</title>
        <authorList>
            <consortium name="DOE Joint Genome Institute"/>
            <consortium name="Mycorrhizal Genomics Consortium"/>
            <person name="Kohler A."/>
            <person name="Kuo A."/>
            <person name="Nagy L.G."/>
            <person name="Floudas D."/>
            <person name="Copeland A."/>
            <person name="Barry K.W."/>
            <person name="Cichocki N."/>
            <person name="Veneault-Fourrey C."/>
            <person name="LaButti K."/>
            <person name="Lindquist E.A."/>
            <person name="Lipzen A."/>
            <person name="Lundell T."/>
            <person name="Morin E."/>
            <person name="Murat C."/>
            <person name="Riley R."/>
            <person name="Ohm R."/>
            <person name="Sun H."/>
            <person name="Tunlid A."/>
            <person name="Henrissat B."/>
            <person name="Grigoriev I.V."/>
            <person name="Hibbett D.S."/>
            <person name="Martin F."/>
        </authorList>
    </citation>
    <scope>NUCLEOTIDE SEQUENCE [LARGE SCALE GENOMIC DNA]</scope>
    <source>
        <strain evidence="2">LaAM-08-1</strain>
    </source>
</reference>
<dbReference type="EMBL" id="KN838584">
    <property type="protein sequence ID" value="KIK03109.1"/>
    <property type="molecule type" value="Genomic_DNA"/>
</dbReference>
<evidence type="ECO:0000313" key="1">
    <source>
        <dbReference type="EMBL" id="KIK03109.1"/>
    </source>
</evidence>
<name>A0A0C9XNQ1_9AGAR</name>
<reference evidence="1 2" key="1">
    <citation type="submission" date="2014-04" db="EMBL/GenBank/DDBJ databases">
        <authorList>
            <consortium name="DOE Joint Genome Institute"/>
            <person name="Kuo A."/>
            <person name="Kohler A."/>
            <person name="Nagy L.G."/>
            <person name="Floudas D."/>
            <person name="Copeland A."/>
            <person name="Barry K.W."/>
            <person name="Cichocki N."/>
            <person name="Veneault-Fourrey C."/>
            <person name="LaButti K."/>
            <person name="Lindquist E.A."/>
            <person name="Lipzen A."/>
            <person name="Lundell T."/>
            <person name="Morin E."/>
            <person name="Murat C."/>
            <person name="Sun H."/>
            <person name="Tunlid A."/>
            <person name="Henrissat B."/>
            <person name="Grigoriev I.V."/>
            <person name="Hibbett D.S."/>
            <person name="Martin F."/>
            <person name="Nordberg H.P."/>
            <person name="Cantor M.N."/>
            <person name="Hua S.X."/>
        </authorList>
    </citation>
    <scope>NUCLEOTIDE SEQUENCE [LARGE SCALE GENOMIC DNA]</scope>
    <source>
        <strain evidence="1 2">LaAM-08-1</strain>
    </source>
</reference>
<dbReference type="HOGENOM" id="CLU_2694515_0_0_1"/>
<proteinExistence type="predicted"/>
<dbReference type="Proteomes" id="UP000054477">
    <property type="component" value="Unassembled WGS sequence"/>
</dbReference>
<evidence type="ECO:0000313" key="2">
    <source>
        <dbReference type="Proteomes" id="UP000054477"/>
    </source>
</evidence>
<accession>A0A0C9XNQ1</accession>
<protein>
    <submittedName>
        <fullName evidence="1">Uncharacterized protein</fullName>
    </submittedName>
</protein>